<evidence type="ECO:0000256" key="1">
    <source>
        <dbReference type="ARBA" id="ARBA00004141"/>
    </source>
</evidence>
<dbReference type="InterPro" id="IPR050360">
    <property type="entry name" value="MFS_Sugar_Transporters"/>
</dbReference>
<dbReference type="PANTHER" id="PTHR48022">
    <property type="entry name" value="PLASTIDIC GLUCOSE TRANSPORTER 4"/>
    <property type="match status" value="1"/>
</dbReference>
<keyword evidence="3" id="KW-0813">Transport</keyword>
<evidence type="ECO:0000313" key="10">
    <source>
        <dbReference type="Proteomes" id="UP001149165"/>
    </source>
</evidence>
<feature type="transmembrane region" description="Helical" evidence="7">
    <location>
        <begin position="299"/>
        <end position="321"/>
    </location>
</feature>
<feature type="transmembrane region" description="Helical" evidence="7">
    <location>
        <begin position="435"/>
        <end position="454"/>
    </location>
</feature>
<feature type="transmembrane region" description="Helical" evidence="7">
    <location>
        <begin position="44"/>
        <end position="64"/>
    </location>
</feature>
<reference evidence="9" key="1">
    <citation type="submission" date="2022-11" db="EMBL/GenBank/DDBJ databases">
        <authorList>
            <person name="Petersen C."/>
        </authorList>
    </citation>
    <scope>NUCLEOTIDE SEQUENCE</scope>
    <source>
        <strain evidence="9">IBT 30069</strain>
    </source>
</reference>
<dbReference type="InterPro" id="IPR020846">
    <property type="entry name" value="MFS_dom"/>
</dbReference>
<feature type="transmembrane region" description="Helical" evidence="7">
    <location>
        <begin position="143"/>
        <end position="165"/>
    </location>
</feature>
<feature type="transmembrane region" description="Helical" evidence="7">
    <location>
        <begin position="177"/>
        <end position="198"/>
    </location>
</feature>
<dbReference type="Proteomes" id="UP001149165">
    <property type="component" value="Unassembled WGS sequence"/>
</dbReference>
<feature type="transmembrane region" description="Helical" evidence="7">
    <location>
        <begin position="84"/>
        <end position="107"/>
    </location>
</feature>
<evidence type="ECO:0000256" key="4">
    <source>
        <dbReference type="ARBA" id="ARBA00022692"/>
    </source>
</evidence>
<dbReference type="InterPro" id="IPR005828">
    <property type="entry name" value="MFS_sugar_transport-like"/>
</dbReference>
<dbReference type="EMBL" id="JAPQKH010000005">
    <property type="protein sequence ID" value="KAJ5097705.1"/>
    <property type="molecule type" value="Genomic_DNA"/>
</dbReference>
<feature type="transmembrane region" description="Helical" evidence="7">
    <location>
        <begin position="401"/>
        <end position="423"/>
    </location>
</feature>
<evidence type="ECO:0000256" key="2">
    <source>
        <dbReference type="ARBA" id="ARBA00010992"/>
    </source>
</evidence>
<dbReference type="FunFam" id="1.20.1250.20:FF:000134">
    <property type="entry name" value="MFS sugar transporter protein"/>
    <property type="match status" value="1"/>
</dbReference>
<keyword evidence="4 7" id="KW-0812">Transmembrane</keyword>
<feature type="transmembrane region" description="Helical" evidence="7">
    <location>
        <begin position="210"/>
        <end position="229"/>
    </location>
</feature>
<name>A0A9W9FCS5_9EURO</name>
<dbReference type="Pfam" id="PF00083">
    <property type="entry name" value="Sugar_tr"/>
    <property type="match status" value="1"/>
</dbReference>
<feature type="transmembrane region" description="Helical" evidence="7">
    <location>
        <begin position="119"/>
        <end position="137"/>
    </location>
</feature>
<sequence length="511" mass="56372">MGSKLPELEVRPSAAYGENEIQPTTIEQVLATSKSGALCGNAGLVKLYAVLIPGVLFFSSAGGYGGSMLNGLQAIDEFKEFFHLSTAMTGFLNSCFWIGGISSFPFSQIVADKLGRKKGVFFGAILILIAAILQGAARDLAMFAIARMVLGFGYICSGTSAVVLVSELTHPHHRRAITGFYGGVYYIGAITAAWVVFGSSQISSTYSWRIPSYLMGFYPLLNMLFLPFVPESPRWLVAAGRVEEARSIICKAHTNGDNDHPLVELQISEIVASIRKESELSRKNAWIEFYTKRSNRKRLFLIAMIALSMNMSGISITAYYLTKVLEIVGITETKTQTMINGFLQIVSLVCCAIASWSSAWTKRRTQWLVSAVTMLVSFIALTISSSVVLNDPDNKGAAVAVIFFVFLYTCGYDWALNALVHAYPVELLPYKIRTVGLSLQNVISTLSGFFNVFVNPIALGAISWKYYIVYIIYQFVWLLIIFFFFPETAGHALEEVQARFLDDEVETCKSS</sequence>
<dbReference type="GO" id="GO:0005351">
    <property type="term" value="F:carbohydrate:proton symporter activity"/>
    <property type="evidence" value="ECO:0007669"/>
    <property type="project" value="TreeGrafter"/>
</dbReference>
<feature type="domain" description="Major facilitator superfamily (MFS) profile" evidence="8">
    <location>
        <begin position="46"/>
        <end position="489"/>
    </location>
</feature>
<feature type="transmembrane region" description="Helical" evidence="7">
    <location>
        <begin position="341"/>
        <end position="360"/>
    </location>
</feature>
<keyword evidence="6 7" id="KW-0472">Membrane</keyword>
<dbReference type="PROSITE" id="PS50850">
    <property type="entry name" value="MFS"/>
    <property type="match status" value="1"/>
</dbReference>
<keyword evidence="10" id="KW-1185">Reference proteome</keyword>
<evidence type="ECO:0000256" key="7">
    <source>
        <dbReference type="SAM" id="Phobius"/>
    </source>
</evidence>
<comment type="subcellular location">
    <subcellularLocation>
        <location evidence="1">Membrane</location>
        <topology evidence="1">Multi-pass membrane protein</topology>
    </subcellularLocation>
</comment>
<dbReference type="OrthoDB" id="6133115at2759"/>
<dbReference type="InterPro" id="IPR036259">
    <property type="entry name" value="MFS_trans_sf"/>
</dbReference>
<dbReference type="GO" id="GO:0016020">
    <property type="term" value="C:membrane"/>
    <property type="evidence" value="ECO:0007669"/>
    <property type="project" value="UniProtKB-SubCell"/>
</dbReference>
<accession>A0A9W9FCS5</accession>
<organism evidence="9 10">
    <name type="scientific">Penicillium angulare</name>
    <dbReference type="NCBI Taxonomy" id="116970"/>
    <lineage>
        <taxon>Eukaryota</taxon>
        <taxon>Fungi</taxon>
        <taxon>Dikarya</taxon>
        <taxon>Ascomycota</taxon>
        <taxon>Pezizomycotina</taxon>
        <taxon>Eurotiomycetes</taxon>
        <taxon>Eurotiomycetidae</taxon>
        <taxon>Eurotiales</taxon>
        <taxon>Aspergillaceae</taxon>
        <taxon>Penicillium</taxon>
    </lineage>
</organism>
<evidence type="ECO:0000256" key="3">
    <source>
        <dbReference type="ARBA" id="ARBA00022448"/>
    </source>
</evidence>
<keyword evidence="5 7" id="KW-1133">Transmembrane helix</keyword>
<feature type="transmembrane region" description="Helical" evidence="7">
    <location>
        <begin position="367"/>
        <end position="389"/>
    </location>
</feature>
<dbReference type="PANTHER" id="PTHR48022:SF64">
    <property type="entry name" value="MAJOR FACILITATOR SUPERFAMILY (MFS) PROFILE DOMAIN-CONTAINING PROTEIN"/>
    <property type="match status" value="1"/>
</dbReference>
<dbReference type="SUPFAM" id="SSF103473">
    <property type="entry name" value="MFS general substrate transporter"/>
    <property type="match status" value="1"/>
</dbReference>
<evidence type="ECO:0000259" key="8">
    <source>
        <dbReference type="PROSITE" id="PS50850"/>
    </source>
</evidence>
<evidence type="ECO:0000256" key="6">
    <source>
        <dbReference type="ARBA" id="ARBA00023136"/>
    </source>
</evidence>
<reference evidence="9" key="2">
    <citation type="journal article" date="2023" name="IMA Fungus">
        <title>Comparative genomic study of the Penicillium genus elucidates a diverse pangenome and 15 lateral gene transfer events.</title>
        <authorList>
            <person name="Petersen C."/>
            <person name="Sorensen T."/>
            <person name="Nielsen M.R."/>
            <person name="Sondergaard T.E."/>
            <person name="Sorensen J.L."/>
            <person name="Fitzpatrick D.A."/>
            <person name="Frisvad J.C."/>
            <person name="Nielsen K.L."/>
        </authorList>
    </citation>
    <scope>NUCLEOTIDE SEQUENCE</scope>
    <source>
        <strain evidence="9">IBT 30069</strain>
    </source>
</reference>
<feature type="transmembrane region" description="Helical" evidence="7">
    <location>
        <begin position="466"/>
        <end position="485"/>
    </location>
</feature>
<dbReference type="AlphaFoldDB" id="A0A9W9FCS5"/>
<comment type="similarity">
    <text evidence="2">Belongs to the major facilitator superfamily. Sugar transporter (TC 2.A.1.1) family.</text>
</comment>
<protein>
    <recommendedName>
        <fullName evidence="8">Major facilitator superfamily (MFS) profile domain-containing protein</fullName>
    </recommendedName>
</protein>
<evidence type="ECO:0000256" key="5">
    <source>
        <dbReference type="ARBA" id="ARBA00022989"/>
    </source>
</evidence>
<dbReference type="Gene3D" id="1.20.1250.20">
    <property type="entry name" value="MFS general substrate transporter like domains"/>
    <property type="match status" value="1"/>
</dbReference>
<evidence type="ECO:0000313" key="9">
    <source>
        <dbReference type="EMBL" id="KAJ5097705.1"/>
    </source>
</evidence>
<comment type="caution">
    <text evidence="9">The sequence shown here is derived from an EMBL/GenBank/DDBJ whole genome shotgun (WGS) entry which is preliminary data.</text>
</comment>
<proteinExistence type="inferred from homology"/>
<gene>
    <name evidence="9" type="ORF">N7456_008426</name>
</gene>